<dbReference type="Proteomes" id="UP000321567">
    <property type="component" value="Unassembled WGS sequence"/>
</dbReference>
<dbReference type="GO" id="GO:0016747">
    <property type="term" value="F:acyltransferase activity, transferring groups other than amino-acyl groups"/>
    <property type="evidence" value="ECO:0007669"/>
    <property type="project" value="InterPro"/>
</dbReference>
<evidence type="ECO:0000313" key="2">
    <source>
        <dbReference type="EMBL" id="GEO80420.1"/>
    </source>
</evidence>
<sequence>MITLSIVEVSERAAFKKHLQEAFAVAVIETFGSLPDGPIPSDDDLDQSFASPGAEALHVLDQGRKVGGAIVTINQETHRNTLDLFFIKLGEHGHGLGLRAWQAIERRYPDTRVWETHTPLFETRNIHFYVNKCGFKIVEFFNPHHPNPHGPGGDDLPGEEADFRFEKVM</sequence>
<dbReference type="PROSITE" id="PS51186">
    <property type="entry name" value="GNAT"/>
    <property type="match status" value="1"/>
</dbReference>
<gene>
    <name evidence="2" type="primary">yrkN</name>
    <name evidence="2" type="ORF">ROR02_05510</name>
</gene>
<comment type="caution">
    <text evidence="2">The sequence shown here is derived from an EMBL/GenBank/DDBJ whole genome shotgun (WGS) entry which is preliminary data.</text>
</comment>
<evidence type="ECO:0000259" key="1">
    <source>
        <dbReference type="PROSITE" id="PS51186"/>
    </source>
</evidence>
<accession>A0A512H4W1</accession>
<organism evidence="2 3">
    <name type="scientific">Pararhodospirillum oryzae</name>
    <dbReference type="NCBI Taxonomy" id="478448"/>
    <lineage>
        <taxon>Bacteria</taxon>
        <taxon>Pseudomonadati</taxon>
        <taxon>Pseudomonadota</taxon>
        <taxon>Alphaproteobacteria</taxon>
        <taxon>Rhodospirillales</taxon>
        <taxon>Rhodospirillaceae</taxon>
        <taxon>Pararhodospirillum</taxon>
    </lineage>
</organism>
<evidence type="ECO:0000313" key="3">
    <source>
        <dbReference type="Proteomes" id="UP000321567"/>
    </source>
</evidence>
<dbReference type="InterPro" id="IPR000182">
    <property type="entry name" value="GNAT_dom"/>
</dbReference>
<dbReference type="Gene3D" id="3.40.630.30">
    <property type="match status" value="1"/>
</dbReference>
<dbReference type="EMBL" id="BJZO01000009">
    <property type="protein sequence ID" value="GEO80420.1"/>
    <property type="molecule type" value="Genomic_DNA"/>
</dbReference>
<dbReference type="AlphaFoldDB" id="A0A512H4W1"/>
<name>A0A512H4W1_9PROT</name>
<keyword evidence="3" id="KW-1185">Reference proteome</keyword>
<dbReference type="InterPro" id="IPR016181">
    <property type="entry name" value="Acyl_CoA_acyltransferase"/>
</dbReference>
<feature type="domain" description="N-acetyltransferase" evidence="1">
    <location>
        <begin position="2"/>
        <end position="157"/>
    </location>
</feature>
<dbReference type="RefSeq" id="WP_246135368.1">
    <property type="nucleotide sequence ID" value="NZ_BJZO01000009.1"/>
</dbReference>
<dbReference type="Pfam" id="PF00583">
    <property type="entry name" value="Acetyltransf_1"/>
    <property type="match status" value="1"/>
</dbReference>
<dbReference type="SUPFAM" id="SSF55729">
    <property type="entry name" value="Acyl-CoA N-acyltransferases (Nat)"/>
    <property type="match status" value="1"/>
</dbReference>
<protein>
    <recommendedName>
        <fullName evidence="1">N-acetyltransferase domain-containing protein</fullName>
    </recommendedName>
</protein>
<reference evidence="2 3" key="1">
    <citation type="submission" date="2019-07" db="EMBL/GenBank/DDBJ databases">
        <title>Whole genome shotgun sequence of Rhodospirillum oryzae NBRC 107573.</title>
        <authorList>
            <person name="Hosoyama A."/>
            <person name="Uohara A."/>
            <person name="Ohji S."/>
            <person name="Ichikawa N."/>
        </authorList>
    </citation>
    <scope>NUCLEOTIDE SEQUENCE [LARGE SCALE GENOMIC DNA]</scope>
    <source>
        <strain evidence="2 3">NBRC 107573</strain>
    </source>
</reference>
<proteinExistence type="predicted"/>